<keyword evidence="3 6" id="KW-0812">Transmembrane</keyword>
<comment type="subcellular location">
    <subcellularLocation>
        <location evidence="1">Cell membrane</location>
        <topology evidence="1">Multi-pass membrane protein</topology>
    </subcellularLocation>
</comment>
<evidence type="ECO:0000256" key="2">
    <source>
        <dbReference type="ARBA" id="ARBA00022475"/>
    </source>
</evidence>
<evidence type="ECO:0000313" key="8">
    <source>
        <dbReference type="Proteomes" id="UP000182769"/>
    </source>
</evidence>
<dbReference type="NCBIfam" id="TIGR00765">
    <property type="entry name" value="yihY_not_rbn"/>
    <property type="match status" value="1"/>
</dbReference>
<dbReference type="STRING" id="1137284.GCA_001418205_00049"/>
<dbReference type="RefSeq" id="WP_245624592.1">
    <property type="nucleotide sequence ID" value="NZ_CYHG01000001.1"/>
</dbReference>
<protein>
    <submittedName>
        <fullName evidence="7">tRNA-processing RNAse BN</fullName>
    </submittedName>
</protein>
<keyword evidence="4 6" id="KW-1133">Transmembrane helix</keyword>
<feature type="transmembrane region" description="Helical" evidence="6">
    <location>
        <begin position="138"/>
        <end position="158"/>
    </location>
</feature>
<feature type="transmembrane region" description="Helical" evidence="6">
    <location>
        <begin position="249"/>
        <end position="270"/>
    </location>
</feature>
<dbReference type="Pfam" id="PF03631">
    <property type="entry name" value="Virul_fac_BrkB"/>
    <property type="match status" value="1"/>
</dbReference>
<dbReference type="InterPro" id="IPR017039">
    <property type="entry name" value="Virul_fac_BrkB"/>
</dbReference>
<evidence type="ECO:0000256" key="1">
    <source>
        <dbReference type="ARBA" id="ARBA00004651"/>
    </source>
</evidence>
<reference evidence="8" key="1">
    <citation type="submission" date="2015-08" db="EMBL/GenBank/DDBJ databases">
        <authorList>
            <person name="Varghese N."/>
        </authorList>
    </citation>
    <scope>NUCLEOTIDE SEQUENCE [LARGE SCALE GENOMIC DNA]</scope>
    <source>
        <strain evidence="8">JCM 18476</strain>
    </source>
</reference>
<organism evidence="7 8">
    <name type="scientific">Marinomonas fungiae</name>
    <dbReference type="NCBI Taxonomy" id="1137284"/>
    <lineage>
        <taxon>Bacteria</taxon>
        <taxon>Pseudomonadati</taxon>
        <taxon>Pseudomonadota</taxon>
        <taxon>Gammaproteobacteria</taxon>
        <taxon>Oceanospirillales</taxon>
        <taxon>Oceanospirillaceae</taxon>
        <taxon>Marinomonas</taxon>
    </lineage>
</organism>
<evidence type="ECO:0000256" key="4">
    <source>
        <dbReference type="ARBA" id="ARBA00022989"/>
    </source>
</evidence>
<evidence type="ECO:0000256" key="6">
    <source>
        <dbReference type="SAM" id="Phobius"/>
    </source>
</evidence>
<sequence length="283" mass="31512">MHTKAVKNIAKQTYQLIRLVFNRAIRYQVSLRAAHLTLATLLAAVPIITIVFGILRLTPAMVAMQDSLVSYIEIHLAPGSSSTVIPYLLSFSEQTKNLPAAGIATLILTALLLLNSFEASVQAIWQVKQKRNIRERLLTYWAILTLGPIMLAVVMSLYGTLLSYQISGDYIPEFVKSIFELSSYALYFLMLFTINFLTPNAEVKMKPTAIAALIGAIAIAILNSIFANFAQFFASYKVVYGAFAALPTFLIWLQASWLIILLTVSLNATLHKLDRVKEHIKLE</sequence>
<dbReference type="PANTHER" id="PTHR30213">
    <property type="entry name" value="INNER MEMBRANE PROTEIN YHJD"/>
    <property type="match status" value="1"/>
</dbReference>
<dbReference type="PIRSF" id="PIRSF035875">
    <property type="entry name" value="RNase_BN"/>
    <property type="match status" value="1"/>
</dbReference>
<evidence type="ECO:0000256" key="3">
    <source>
        <dbReference type="ARBA" id="ARBA00022692"/>
    </source>
</evidence>
<keyword evidence="8" id="KW-1185">Reference proteome</keyword>
<feature type="transmembrane region" description="Helical" evidence="6">
    <location>
        <begin position="33"/>
        <end position="55"/>
    </location>
</feature>
<feature type="transmembrane region" description="Helical" evidence="6">
    <location>
        <begin position="178"/>
        <end position="197"/>
    </location>
</feature>
<evidence type="ECO:0000256" key="5">
    <source>
        <dbReference type="ARBA" id="ARBA00023136"/>
    </source>
</evidence>
<keyword evidence="5 6" id="KW-0472">Membrane</keyword>
<keyword evidence="2" id="KW-1003">Cell membrane</keyword>
<dbReference type="GO" id="GO:0005886">
    <property type="term" value="C:plasma membrane"/>
    <property type="evidence" value="ECO:0007669"/>
    <property type="project" value="UniProtKB-SubCell"/>
</dbReference>
<dbReference type="EMBL" id="CYHG01000001">
    <property type="protein sequence ID" value="CUB02218.1"/>
    <property type="molecule type" value="Genomic_DNA"/>
</dbReference>
<dbReference type="PANTHER" id="PTHR30213:SF0">
    <property type="entry name" value="UPF0761 MEMBRANE PROTEIN YIHY"/>
    <property type="match status" value="1"/>
</dbReference>
<feature type="transmembrane region" description="Helical" evidence="6">
    <location>
        <begin position="98"/>
        <end position="117"/>
    </location>
</feature>
<evidence type="ECO:0000313" key="7">
    <source>
        <dbReference type="EMBL" id="CUB02218.1"/>
    </source>
</evidence>
<dbReference type="AlphaFoldDB" id="A0A0K6IGK8"/>
<name>A0A0K6IGK8_9GAMM</name>
<gene>
    <name evidence="7" type="ORF">Ga0061065_10150</name>
</gene>
<feature type="transmembrane region" description="Helical" evidence="6">
    <location>
        <begin position="209"/>
        <end position="229"/>
    </location>
</feature>
<accession>A0A0K6IGK8</accession>
<dbReference type="Proteomes" id="UP000182769">
    <property type="component" value="Unassembled WGS sequence"/>
</dbReference>
<proteinExistence type="predicted"/>